<keyword evidence="2" id="KW-1185">Reference proteome</keyword>
<reference evidence="1 2" key="1">
    <citation type="journal article" date="2014" name="Genome Biol. Evol.">
        <title>The genome of the myxosporean Thelohanellus kitauei shows adaptations to nutrient acquisition within its fish host.</title>
        <authorList>
            <person name="Yang Y."/>
            <person name="Xiong J."/>
            <person name="Zhou Z."/>
            <person name="Huo F."/>
            <person name="Miao W."/>
            <person name="Ran C."/>
            <person name="Liu Y."/>
            <person name="Zhang J."/>
            <person name="Feng J."/>
            <person name="Wang M."/>
            <person name="Wang M."/>
            <person name="Wang L."/>
            <person name="Yao B."/>
        </authorList>
    </citation>
    <scope>NUCLEOTIDE SEQUENCE [LARGE SCALE GENOMIC DNA]</scope>
    <source>
        <strain evidence="1">Wuqing</strain>
    </source>
</reference>
<evidence type="ECO:0000313" key="2">
    <source>
        <dbReference type="Proteomes" id="UP000031668"/>
    </source>
</evidence>
<name>A0A0C2N376_THEKT</name>
<comment type="caution">
    <text evidence="1">The sequence shown here is derived from an EMBL/GenBank/DDBJ whole genome shotgun (WGS) entry which is preliminary data.</text>
</comment>
<dbReference type="Proteomes" id="UP000031668">
    <property type="component" value="Unassembled WGS sequence"/>
</dbReference>
<sequence length="106" mass="12106">MFIGTFFITSKQKITEIIEIAKGPSVGFLLEFQWRRKRLKKFGVSSYLRFDKLKTSETCIQSTPAKCIASGPGKNVHLSGVDCIRHLINKMDVIVVKDYKNMIDNH</sequence>
<protein>
    <submittedName>
        <fullName evidence="1">Uncharacterized protein</fullName>
    </submittedName>
</protein>
<gene>
    <name evidence="1" type="ORF">RF11_09984</name>
</gene>
<accession>A0A0C2N376</accession>
<organism evidence="1 2">
    <name type="scientific">Thelohanellus kitauei</name>
    <name type="common">Myxosporean</name>
    <dbReference type="NCBI Taxonomy" id="669202"/>
    <lineage>
        <taxon>Eukaryota</taxon>
        <taxon>Metazoa</taxon>
        <taxon>Cnidaria</taxon>
        <taxon>Myxozoa</taxon>
        <taxon>Myxosporea</taxon>
        <taxon>Bivalvulida</taxon>
        <taxon>Platysporina</taxon>
        <taxon>Myxobolidae</taxon>
        <taxon>Thelohanellus</taxon>
    </lineage>
</organism>
<evidence type="ECO:0000313" key="1">
    <source>
        <dbReference type="EMBL" id="KII74096.1"/>
    </source>
</evidence>
<dbReference type="EMBL" id="JWZT01000556">
    <property type="protein sequence ID" value="KII74096.1"/>
    <property type="molecule type" value="Genomic_DNA"/>
</dbReference>
<dbReference type="AlphaFoldDB" id="A0A0C2N376"/>
<proteinExistence type="predicted"/>